<dbReference type="GO" id="GO:0016020">
    <property type="term" value="C:membrane"/>
    <property type="evidence" value="ECO:0007669"/>
    <property type="project" value="UniProtKB-SubCell"/>
</dbReference>
<dbReference type="Pfam" id="PF00083">
    <property type="entry name" value="Sugar_tr"/>
    <property type="match status" value="1"/>
</dbReference>
<evidence type="ECO:0000313" key="9">
    <source>
        <dbReference type="Proteomes" id="UP000027920"/>
    </source>
</evidence>
<keyword evidence="4 6" id="KW-1133">Transmembrane helix</keyword>
<dbReference type="InterPro" id="IPR036259">
    <property type="entry name" value="MFS_trans_sf"/>
</dbReference>
<evidence type="ECO:0000256" key="1">
    <source>
        <dbReference type="ARBA" id="ARBA00004141"/>
    </source>
</evidence>
<dbReference type="SUPFAM" id="SSF103473">
    <property type="entry name" value="MFS general substrate transporter"/>
    <property type="match status" value="1"/>
</dbReference>
<dbReference type="GO" id="GO:0005351">
    <property type="term" value="F:carbohydrate:proton symporter activity"/>
    <property type="evidence" value="ECO:0007669"/>
    <property type="project" value="TreeGrafter"/>
</dbReference>
<keyword evidence="3 6" id="KW-0812">Transmembrane</keyword>
<evidence type="ECO:0000256" key="2">
    <source>
        <dbReference type="ARBA" id="ARBA00010992"/>
    </source>
</evidence>
<evidence type="ECO:0000259" key="7">
    <source>
        <dbReference type="PROSITE" id="PS50850"/>
    </source>
</evidence>
<comment type="similarity">
    <text evidence="2">Belongs to the major facilitator superfamily. Sugar transporter (TC 2.A.1.1) family.</text>
</comment>
<dbReference type="PROSITE" id="PS00217">
    <property type="entry name" value="SUGAR_TRANSPORT_2"/>
    <property type="match status" value="1"/>
</dbReference>
<dbReference type="InterPro" id="IPR050360">
    <property type="entry name" value="MFS_Sugar_Transporters"/>
</dbReference>
<accession>A0A072P743</accession>
<dbReference type="HOGENOM" id="CLU_1855276_0_0_1"/>
<keyword evidence="9" id="KW-1185">Reference proteome</keyword>
<dbReference type="AlphaFoldDB" id="A0A072P743"/>
<evidence type="ECO:0000256" key="3">
    <source>
        <dbReference type="ARBA" id="ARBA00022692"/>
    </source>
</evidence>
<dbReference type="EMBL" id="AMGV01000006">
    <property type="protein sequence ID" value="KEF55934.1"/>
    <property type="molecule type" value="Genomic_DNA"/>
</dbReference>
<feature type="domain" description="Major facilitator superfamily (MFS) profile" evidence="7">
    <location>
        <begin position="1"/>
        <end position="138"/>
    </location>
</feature>
<evidence type="ECO:0000256" key="6">
    <source>
        <dbReference type="SAM" id="Phobius"/>
    </source>
</evidence>
<comment type="caution">
    <text evidence="8">The sequence shown here is derived from an EMBL/GenBank/DDBJ whole genome shotgun (WGS) entry which is preliminary data.</text>
</comment>
<name>A0A072P743_9EURO</name>
<keyword evidence="5 6" id="KW-0472">Membrane</keyword>
<dbReference type="GeneID" id="25282428"/>
<dbReference type="VEuPathDB" id="FungiDB:A1O9_07514"/>
<dbReference type="OrthoDB" id="5296287at2759"/>
<sequence length="138" mass="14705">MAGGTSIWFSQQAKHGPREIFNLRLLFILISVAWGTIAAMLAAGGSAGALCAAPTADFLGREWSVFLWGIVFLIGAVMQMIANYDVLIAGRFFGGLGVGATSMPAPQFLAENSPKLIRGSMTATYNLMILQSLVQARH</sequence>
<evidence type="ECO:0000256" key="5">
    <source>
        <dbReference type="ARBA" id="ARBA00023136"/>
    </source>
</evidence>
<dbReference type="InterPro" id="IPR020846">
    <property type="entry name" value="MFS_dom"/>
</dbReference>
<dbReference type="InterPro" id="IPR005828">
    <property type="entry name" value="MFS_sugar_transport-like"/>
</dbReference>
<protein>
    <recommendedName>
        <fullName evidence="7">Major facilitator superfamily (MFS) profile domain-containing protein</fullName>
    </recommendedName>
</protein>
<feature type="transmembrane region" description="Helical" evidence="6">
    <location>
        <begin position="63"/>
        <end position="82"/>
    </location>
</feature>
<feature type="transmembrane region" description="Helical" evidence="6">
    <location>
        <begin position="21"/>
        <end position="43"/>
    </location>
</feature>
<dbReference type="PROSITE" id="PS50850">
    <property type="entry name" value="MFS"/>
    <property type="match status" value="1"/>
</dbReference>
<dbReference type="PANTHER" id="PTHR48022">
    <property type="entry name" value="PLASTIDIC GLUCOSE TRANSPORTER 4"/>
    <property type="match status" value="1"/>
</dbReference>
<dbReference type="PANTHER" id="PTHR48022:SF8">
    <property type="entry name" value="MAJOR FACILITATOR SUPERFAMILY (MFS) PROFILE DOMAIN-CONTAINING PROTEIN-RELATED"/>
    <property type="match status" value="1"/>
</dbReference>
<comment type="subcellular location">
    <subcellularLocation>
        <location evidence="1">Membrane</location>
        <topology evidence="1">Multi-pass membrane protein</topology>
    </subcellularLocation>
</comment>
<evidence type="ECO:0000256" key="4">
    <source>
        <dbReference type="ARBA" id="ARBA00022989"/>
    </source>
</evidence>
<evidence type="ECO:0000313" key="8">
    <source>
        <dbReference type="EMBL" id="KEF55934.1"/>
    </source>
</evidence>
<gene>
    <name evidence="8" type="ORF">A1O9_07514</name>
</gene>
<dbReference type="Gene3D" id="1.20.1250.20">
    <property type="entry name" value="MFS general substrate transporter like domains"/>
    <property type="match status" value="1"/>
</dbReference>
<organism evidence="8 9">
    <name type="scientific">Exophiala aquamarina CBS 119918</name>
    <dbReference type="NCBI Taxonomy" id="1182545"/>
    <lineage>
        <taxon>Eukaryota</taxon>
        <taxon>Fungi</taxon>
        <taxon>Dikarya</taxon>
        <taxon>Ascomycota</taxon>
        <taxon>Pezizomycotina</taxon>
        <taxon>Eurotiomycetes</taxon>
        <taxon>Chaetothyriomycetidae</taxon>
        <taxon>Chaetothyriales</taxon>
        <taxon>Herpotrichiellaceae</taxon>
        <taxon>Exophiala</taxon>
    </lineage>
</organism>
<dbReference type="Proteomes" id="UP000027920">
    <property type="component" value="Unassembled WGS sequence"/>
</dbReference>
<reference evidence="8 9" key="1">
    <citation type="submission" date="2013-03" db="EMBL/GenBank/DDBJ databases">
        <title>The Genome Sequence of Exophiala aquamarina CBS 119918.</title>
        <authorList>
            <consortium name="The Broad Institute Genomics Platform"/>
            <person name="Cuomo C."/>
            <person name="de Hoog S."/>
            <person name="Gorbushina A."/>
            <person name="Walker B."/>
            <person name="Young S.K."/>
            <person name="Zeng Q."/>
            <person name="Gargeya S."/>
            <person name="Fitzgerald M."/>
            <person name="Haas B."/>
            <person name="Abouelleil A."/>
            <person name="Allen A.W."/>
            <person name="Alvarado L."/>
            <person name="Arachchi H.M."/>
            <person name="Berlin A.M."/>
            <person name="Chapman S.B."/>
            <person name="Gainer-Dewar J."/>
            <person name="Goldberg J."/>
            <person name="Griggs A."/>
            <person name="Gujja S."/>
            <person name="Hansen M."/>
            <person name="Howarth C."/>
            <person name="Imamovic A."/>
            <person name="Ireland A."/>
            <person name="Larimer J."/>
            <person name="McCowan C."/>
            <person name="Murphy C."/>
            <person name="Pearson M."/>
            <person name="Poon T.W."/>
            <person name="Priest M."/>
            <person name="Roberts A."/>
            <person name="Saif S."/>
            <person name="Shea T."/>
            <person name="Sisk P."/>
            <person name="Sykes S."/>
            <person name="Wortman J."/>
            <person name="Nusbaum C."/>
            <person name="Birren B."/>
        </authorList>
    </citation>
    <scope>NUCLEOTIDE SEQUENCE [LARGE SCALE GENOMIC DNA]</scope>
    <source>
        <strain evidence="8 9">CBS 119918</strain>
    </source>
</reference>
<dbReference type="InterPro" id="IPR005829">
    <property type="entry name" value="Sugar_transporter_CS"/>
</dbReference>
<proteinExistence type="inferred from homology"/>
<dbReference type="RefSeq" id="XP_013258524.1">
    <property type="nucleotide sequence ID" value="XM_013403070.1"/>
</dbReference>